<dbReference type="InterPro" id="IPR011811">
    <property type="entry name" value="Peptidase_S51_cyanophycinase"/>
</dbReference>
<evidence type="ECO:0000256" key="8">
    <source>
        <dbReference type="ARBA" id="ARBA00022825"/>
    </source>
</evidence>
<evidence type="ECO:0000313" key="9">
    <source>
        <dbReference type="EMBL" id="MEC3875124.1"/>
    </source>
</evidence>
<name>A0ABU6HQ07_9FLAO</name>
<dbReference type="CDD" id="cd03145">
    <property type="entry name" value="GAT1_cyanophycinase"/>
    <property type="match status" value="1"/>
</dbReference>
<comment type="function">
    <text evidence="2">Exopeptidase that catalyzes the hydrolytic cleavage of multi-L-arginyl-poly-L-aspartic acid (cyanophycin; a water-insoluble reserve polymer) into aspartate-arginine dipeptides.</text>
</comment>
<sequence length="284" mass="31905">MDTKEKDRVVPKGKLLIIGGKEDRNGTDVEMKHRNKEFIPHEILKLLLKNKTDRIEVITTASSEPESMRETYTKTFKEIGYSNFGFIHFTGKNEDDYVERIRKSRVVFFTGGDQKKICDEIRNTEICDVLMEKYLSEKDFIIAGTSAGAMCMPEIIIFEDEEDEAILDNDIRISAGLGFLSECIVDTHFVHRGRFGRLAHAVMLHRECFGIGLGEDTALLIEEGKKAICKGSGMVIAISAKEIGKTNIETVEDGHPVYGENLKVHIITDGCCINLESGEFHAPE</sequence>
<dbReference type="EC" id="3.4.15.6" evidence="4"/>
<keyword evidence="9" id="KW-0121">Carboxypeptidase</keyword>
<reference evidence="9 10" key="1">
    <citation type="submission" date="2024-01" db="EMBL/GenBank/DDBJ databases">
        <title>Chryseobacterium sp. T9W2-O.</title>
        <authorList>
            <person name="Maltman C."/>
        </authorList>
    </citation>
    <scope>NUCLEOTIDE SEQUENCE [LARGE SCALE GENOMIC DNA]</scope>
    <source>
        <strain evidence="9 10">T9W2-O</strain>
    </source>
</reference>
<comment type="similarity">
    <text evidence="3">Belongs to the peptidase S51 family.</text>
</comment>
<dbReference type="GO" id="GO:0008241">
    <property type="term" value="F:peptidyl-dipeptidase activity"/>
    <property type="evidence" value="ECO:0007669"/>
    <property type="project" value="UniProtKB-EC"/>
</dbReference>
<keyword evidence="6" id="KW-0645">Protease</keyword>
<dbReference type="EMBL" id="JAYLAA010000019">
    <property type="protein sequence ID" value="MEC3875124.1"/>
    <property type="molecule type" value="Genomic_DNA"/>
</dbReference>
<keyword evidence="8" id="KW-0720">Serine protease</keyword>
<dbReference type="InterPro" id="IPR029062">
    <property type="entry name" value="Class_I_gatase-like"/>
</dbReference>
<dbReference type="RefSeq" id="WP_326320007.1">
    <property type="nucleotide sequence ID" value="NZ_JAYLAA010000019.1"/>
</dbReference>
<evidence type="ECO:0000256" key="5">
    <source>
        <dbReference type="ARBA" id="ARBA00015719"/>
    </source>
</evidence>
<evidence type="ECO:0000256" key="2">
    <source>
        <dbReference type="ARBA" id="ARBA00002039"/>
    </source>
</evidence>
<accession>A0ABU6HQ07</accession>
<evidence type="ECO:0000256" key="4">
    <source>
        <dbReference type="ARBA" id="ARBA00013115"/>
    </source>
</evidence>
<comment type="caution">
    <text evidence="9">The sequence shown here is derived from an EMBL/GenBank/DDBJ whole genome shotgun (WGS) entry which is preliminary data.</text>
</comment>
<evidence type="ECO:0000256" key="1">
    <source>
        <dbReference type="ARBA" id="ARBA00001092"/>
    </source>
</evidence>
<dbReference type="SUPFAM" id="SSF52317">
    <property type="entry name" value="Class I glutamine amidotransferase-like"/>
    <property type="match status" value="1"/>
</dbReference>
<dbReference type="GO" id="GO:0004180">
    <property type="term" value="F:carboxypeptidase activity"/>
    <property type="evidence" value="ECO:0007669"/>
    <property type="project" value="UniProtKB-KW"/>
</dbReference>
<dbReference type="Pfam" id="PF03575">
    <property type="entry name" value="Peptidase_S51"/>
    <property type="match status" value="1"/>
</dbReference>
<evidence type="ECO:0000313" key="10">
    <source>
        <dbReference type="Proteomes" id="UP001348397"/>
    </source>
</evidence>
<dbReference type="PANTHER" id="PTHR36175:SF1">
    <property type="entry name" value="CYANOPHYCINASE"/>
    <property type="match status" value="1"/>
</dbReference>
<evidence type="ECO:0000256" key="3">
    <source>
        <dbReference type="ARBA" id="ARBA00006534"/>
    </source>
</evidence>
<proteinExistence type="inferred from homology"/>
<evidence type="ECO:0000256" key="7">
    <source>
        <dbReference type="ARBA" id="ARBA00022801"/>
    </source>
</evidence>
<gene>
    <name evidence="9" type="ORF">SOP96_05300</name>
</gene>
<keyword evidence="7 9" id="KW-0378">Hydrolase</keyword>
<dbReference type="Gene3D" id="3.40.50.880">
    <property type="match status" value="1"/>
</dbReference>
<protein>
    <recommendedName>
        <fullName evidence="5">Cyanophycinase</fullName>
        <ecNumber evidence="4">3.4.15.6</ecNumber>
    </recommendedName>
</protein>
<evidence type="ECO:0000256" key="6">
    <source>
        <dbReference type="ARBA" id="ARBA00022670"/>
    </source>
</evidence>
<dbReference type="PANTHER" id="PTHR36175">
    <property type="entry name" value="CYANOPHYCINASE"/>
    <property type="match status" value="1"/>
</dbReference>
<comment type="catalytic activity">
    <reaction evidence="1">
        <text>[L-4-(L-arginin-2-N-yl)aspartate](n) + H2O = [L-4-(L-arginin-2-N-yl)aspartate](n-1) + L-4-(L-arginin-2-N-yl)aspartate</text>
        <dbReference type="Rhea" id="RHEA:12845"/>
        <dbReference type="Rhea" id="RHEA-COMP:13728"/>
        <dbReference type="Rhea" id="RHEA-COMP:13734"/>
        <dbReference type="ChEBI" id="CHEBI:15377"/>
        <dbReference type="ChEBI" id="CHEBI:137986"/>
        <dbReference type="ChEBI" id="CHEBI:137991"/>
        <dbReference type="EC" id="3.4.15.6"/>
    </reaction>
</comment>
<dbReference type="Proteomes" id="UP001348397">
    <property type="component" value="Unassembled WGS sequence"/>
</dbReference>
<dbReference type="InterPro" id="IPR005320">
    <property type="entry name" value="Peptidase_S51"/>
</dbReference>
<dbReference type="NCBIfam" id="TIGR02069">
    <property type="entry name" value="cyanophycinase"/>
    <property type="match status" value="1"/>
</dbReference>
<keyword evidence="10" id="KW-1185">Reference proteome</keyword>
<organism evidence="9 10">
    <name type="scientific">Chryseobacterium salviniae</name>
    <dbReference type="NCBI Taxonomy" id="3101750"/>
    <lineage>
        <taxon>Bacteria</taxon>
        <taxon>Pseudomonadati</taxon>
        <taxon>Bacteroidota</taxon>
        <taxon>Flavobacteriia</taxon>
        <taxon>Flavobacteriales</taxon>
        <taxon>Weeksellaceae</taxon>
        <taxon>Chryseobacterium group</taxon>
        <taxon>Chryseobacterium</taxon>
    </lineage>
</organism>